<dbReference type="PANTHER" id="PTHR42951">
    <property type="entry name" value="METALLO-BETA-LACTAMASE DOMAIN-CONTAINING"/>
    <property type="match status" value="1"/>
</dbReference>
<comment type="caution">
    <text evidence="3">The sequence shown here is derived from an EMBL/GenBank/DDBJ whole genome shotgun (WGS) entry which is preliminary data.</text>
</comment>
<dbReference type="PANTHER" id="PTHR42951:SF22">
    <property type="entry name" value="METALLO BETA-LACTAMASE SUPERFAMILY LIPOPROTEIN"/>
    <property type="match status" value="1"/>
</dbReference>
<dbReference type="InterPro" id="IPR037482">
    <property type="entry name" value="ST1585_MBL-fold"/>
</dbReference>
<keyword evidence="3" id="KW-0378">Hydrolase</keyword>
<name>A0A4R7RZC3_9BACT</name>
<dbReference type="EMBL" id="SOCA01000003">
    <property type="protein sequence ID" value="TDU71314.1"/>
    <property type="molecule type" value="Genomic_DNA"/>
</dbReference>
<gene>
    <name evidence="3" type="ORF">EI77_02437</name>
</gene>
<dbReference type="InterPro" id="IPR001279">
    <property type="entry name" value="Metallo-B-lactamas"/>
</dbReference>
<evidence type="ECO:0000313" key="4">
    <source>
        <dbReference type="Proteomes" id="UP000295662"/>
    </source>
</evidence>
<dbReference type="Proteomes" id="UP000295662">
    <property type="component" value="Unassembled WGS sequence"/>
</dbReference>
<dbReference type="SMART" id="SM00849">
    <property type="entry name" value="Lactamase_B"/>
    <property type="match status" value="1"/>
</dbReference>
<dbReference type="CDD" id="cd07726">
    <property type="entry name" value="ST1585-like_MBL-fold"/>
    <property type="match status" value="1"/>
</dbReference>
<dbReference type="AlphaFoldDB" id="A0A4R7RZC3"/>
<evidence type="ECO:0000313" key="3">
    <source>
        <dbReference type="EMBL" id="TDU71314.1"/>
    </source>
</evidence>
<organism evidence="3 4">
    <name type="scientific">Prosthecobacter fusiformis</name>
    <dbReference type="NCBI Taxonomy" id="48464"/>
    <lineage>
        <taxon>Bacteria</taxon>
        <taxon>Pseudomonadati</taxon>
        <taxon>Verrucomicrobiota</taxon>
        <taxon>Verrucomicrobiia</taxon>
        <taxon>Verrucomicrobiales</taxon>
        <taxon>Verrucomicrobiaceae</taxon>
        <taxon>Prosthecobacter</taxon>
    </lineage>
</organism>
<accession>A0A4R7RZC3</accession>
<keyword evidence="1" id="KW-0175">Coiled coil</keyword>
<reference evidence="3 4" key="1">
    <citation type="submission" date="2019-03" db="EMBL/GenBank/DDBJ databases">
        <title>Genomic Encyclopedia of Archaeal and Bacterial Type Strains, Phase II (KMG-II): from individual species to whole genera.</title>
        <authorList>
            <person name="Goeker M."/>
        </authorList>
    </citation>
    <scope>NUCLEOTIDE SEQUENCE [LARGE SCALE GENOMIC DNA]</scope>
    <source>
        <strain evidence="3 4">ATCC 25309</strain>
    </source>
</reference>
<feature type="domain" description="Metallo-beta-lactamase" evidence="2">
    <location>
        <begin position="38"/>
        <end position="233"/>
    </location>
</feature>
<keyword evidence="4" id="KW-1185">Reference proteome</keyword>
<dbReference type="Pfam" id="PF00753">
    <property type="entry name" value="Lactamase_B"/>
    <property type="match status" value="1"/>
</dbReference>
<dbReference type="Gene3D" id="3.60.15.10">
    <property type="entry name" value="Ribonuclease Z/Hydroxyacylglutathione hydrolase-like"/>
    <property type="match status" value="1"/>
</dbReference>
<dbReference type="InterPro" id="IPR050855">
    <property type="entry name" value="NDM-1-like"/>
</dbReference>
<proteinExistence type="predicted"/>
<dbReference type="GO" id="GO:0016787">
    <property type="term" value="F:hydrolase activity"/>
    <property type="evidence" value="ECO:0007669"/>
    <property type="project" value="UniProtKB-KW"/>
</dbReference>
<evidence type="ECO:0000259" key="2">
    <source>
        <dbReference type="SMART" id="SM00849"/>
    </source>
</evidence>
<protein>
    <submittedName>
        <fullName evidence="3">Glyoxylase-like metal-dependent hydrolase (Beta-lactamase superfamily II)</fullName>
    </submittedName>
</protein>
<feature type="coiled-coil region" evidence="1">
    <location>
        <begin position="237"/>
        <end position="264"/>
    </location>
</feature>
<dbReference type="InterPro" id="IPR036866">
    <property type="entry name" value="RibonucZ/Hydroxyglut_hydro"/>
</dbReference>
<dbReference type="OrthoDB" id="9761531at2"/>
<sequence>METSLEFPPLMAFSLPPDFFPSMRVHTLDLKFQNTPGLIAAYVVESEGSLALIETGPGSTLPALRQAVMEAGFAVNDIRHVFVTHIHLDHAGAAGWWAQQGAQVFCHPSAARHLVDPSRLIDSARRVYADEMDTLWGDMLPAPEERVTPLMDAESVTVGSMKFTAWDTPGHARHHHAFIIEDACFTGDVAGLRLGNSPYLSVTAAPPQFDPPAYIGSVDRLLSADFKRLFLTHFGGITDVRSHLTRYRQRIEEVNQNVRQWLAEGLTTEAIQQRYEETEHALATAAGISPAGWDLHQMTNSTRMCADGVKLYVEKNP</sequence>
<dbReference type="SUPFAM" id="SSF56281">
    <property type="entry name" value="Metallo-hydrolase/oxidoreductase"/>
    <property type="match status" value="1"/>
</dbReference>
<evidence type="ECO:0000256" key="1">
    <source>
        <dbReference type="SAM" id="Coils"/>
    </source>
</evidence>